<accession>A0A941EIC1</accession>
<dbReference type="PANTHER" id="PTHR30151:SF38">
    <property type="entry name" value="ALIPHATIC SULFONATES TRANSPORT PERMEASE PROTEIN SSUC-RELATED"/>
    <property type="match status" value="1"/>
</dbReference>
<dbReference type="Pfam" id="PF09084">
    <property type="entry name" value="NMT1"/>
    <property type="match status" value="1"/>
</dbReference>
<dbReference type="CDD" id="cd06261">
    <property type="entry name" value="TM_PBP2"/>
    <property type="match status" value="1"/>
</dbReference>
<dbReference type="PROSITE" id="PS51257">
    <property type="entry name" value="PROKAR_LIPOPROTEIN"/>
    <property type="match status" value="1"/>
</dbReference>
<dbReference type="GO" id="GO:0055085">
    <property type="term" value="P:transmembrane transport"/>
    <property type="evidence" value="ECO:0007669"/>
    <property type="project" value="InterPro"/>
</dbReference>
<dbReference type="Pfam" id="PF00528">
    <property type="entry name" value="BPD_transp_1"/>
    <property type="match status" value="1"/>
</dbReference>
<name>A0A941EIC1_9ACTN</name>
<comment type="caution">
    <text evidence="10">The sequence shown here is derived from an EMBL/GenBank/DDBJ whole genome shotgun (WGS) entry which is preliminary data.</text>
</comment>
<dbReference type="SUPFAM" id="SSF53850">
    <property type="entry name" value="Periplasmic binding protein-like II"/>
    <property type="match status" value="1"/>
</dbReference>
<evidence type="ECO:0000256" key="2">
    <source>
        <dbReference type="ARBA" id="ARBA00022448"/>
    </source>
</evidence>
<gene>
    <name evidence="10" type="ORF">KDK95_25205</name>
</gene>
<dbReference type="InterPro" id="IPR035906">
    <property type="entry name" value="MetI-like_sf"/>
</dbReference>
<dbReference type="InterPro" id="IPR006311">
    <property type="entry name" value="TAT_signal"/>
</dbReference>
<keyword evidence="8" id="KW-0732">Signal</keyword>
<evidence type="ECO:0000313" key="10">
    <source>
        <dbReference type="EMBL" id="MBR7829629.1"/>
    </source>
</evidence>
<feature type="transmembrane region" description="Helical" evidence="7">
    <location>
        <begin position="483"/>
        <end position="499"/>
    </location>
</feature>
<protein>
    <submittedName>
        <fullName evidence="10">ABC transporter permease subunit</fullName>
    </submittedName>
</protein>
<sequence>MSTISARRSGIDRRLLLRSVLATGAALGLSSCAAAKASGPVLAADAALPNVVPSGTSLAIASGLGTTQLELQLSGLIDTLPFHVSSWPNLAAGPDVLAAFRAGSVDLAVNAGIPPIEAHNQGYETRIVAINQTRTPTYVFATKPHSTIQSVDDFRGKSLAFSQGQAQGVVLLRALQKAGISYKDVNLVNLTSDQFLVALESGQVDIAPLPVSQLPNYLNSYGKDGAHSIDTGVVDFLTLLWAPASVLADPGKAAAIAAFVPLWAKAVVWVYEHPAAWEQDFYVKSQNISAAQAARVVQLTPKPWFPASWDAAIAWEKQTAGLLAQGGFITSFDAVRPPFRAPRRRRGPGDLPELIAVADILVRPPAAPAAAPVARRRTRRLGPGRRLPFARALGPVLLIAGWSLASATGRLDPRILPAPWSVVSTGIRLWNSGTLGPDLAISLQRAGEGFAIGLVAGVALALIAGLSRVGAALIDGNVQINRALPILGMIPLFILWLGIGETFKITIIAMAVYIPIYINLSAALSAIDQRYVELAETLGLSRGQFVRQVVVPGALPGFFTGLRLGVTGSWLALVVVEEVNATSGLGYLMFQQATYGLIDSVVVGLAIYGIWGFASDLIVRLIERRVLSWRRTLAG</sequence>
<evidence type="ECO:0000256" key="7">
    <source>
        <dbReference type="RuleBase" id="RU363032"/>
    </source>
</evidence>
<keyword evidence="11" id="KW-1185">Reference proteome</keyword>
<feature type="transmembrane region" description="Helical" evidence="7">
    <location>
        <begin position="505"/>
        <end position="528"/>
    </location>
</feature>
<reference evidence="10" key="1">
    <citation type="submission" date="2021-04" db="EMBL/GenBank/DDBJ databases">
        <title>Genome based classification of Actinospica acidithermotolerans sp. nov., an actinobacterium isolated from an Indonesian hot spring.</title>
        <authorList>
            <person name="Kusuma A.B."/>
            <person name="Putra K.E."/>
            <person name="Nafisah S."/>
            <person name="Loh J."/>
            <person name="Nouioui I."/>
            <person name="Goodfellow M."/>
        </authorList>
    </citation>
    <scope>NUCLEOTIDE SEQUENCE</scope>
    <source>
        <strain evidence="10">MGRD01-02</strain>
    </source>
</reference>
<comment type="similarity">
    <text evidence="7">Belongs to the binding-protein-dependent transport system permease family.</text>
</comment>
<dbReference type="Proteomes" id="UP000676325">
    <property type="component" value="Unassembled WGS sequence"/>
</dbReference>
<comment type="subcellular location">
    <subcellularLocation>
        <location evidence="1 7">Cell membrane</location>
        <topology evidence="1 7">Multi-pass membrane protein</topology>
    </subcellularLocation>
</comment>
<keyword evidence="6 7" id="KW-0472">Membrane</keyword>
<keyword evidence="5 7" id="KW-1133">Transmembrane helix</keyword>
<evidence type="ECO:0000256" key="4">
    <source>
        <dbReference type="ARBA" id="ARBA00022692"/>
    </source>
</evidence>
<keyword evidence="2 7" id="KW-0813">Transport</keyword>
<feature type="signal peptide" evidence="8">
    <location>
        <begin position="1"/>
        <end position="43"/>
    </location>
</feature>
<keyword evidence="3" id="KW-1003">Cell membrane</keyword>
<dbReference type="AlphaFoldDB" id="A0A941EIC1"/>
<evidence type="ECO:0000256" key="1">
    <source>
        <dbReference type="ARBA" id="ARBA00004651"/>
    </source>
</evidence>
<dbReference type="SUPFAM" id="SSF161098">
    <property type="entry name" value="MetI-like"/>
    <property type="match status" value="1"/>
</dbReference>
<dbReference type="Gene3D" id="3.40.190.10">
    <property type="entry name" value="Periplasmic binding protein-like II"/>
    <property type="match status" value="2"/>
</dbReference>
<dbReference type="InterPro" id="IPR015168">
    <property type="entry name" value="SsuA/THI5"/>
</dbReference>
<feature type="transmembrane region" description="Helical" evidence="7">
    <location>
        <begin position="593"/>
        <end position="622"/>
    </location>
</feature>
<feature type="transmembrane region" description="Helical" evidence="7">
    <location>
        <begin position="450"/>
        <end position="471"/>
    </location>
</feature>
<evidence type="ECO:0000256" key="6">
    <source>
        <dbReference type="ARBA" id="ARBA00023136"/>
    </source>
</evidence>
<dbReference type="Gene3D" id="1.10.3720.10">
    <property type="entry name" value="MetI-like"/>
    <property type="match status" value="1"/>
</dbReference>
<feature type="domain" description="ABC transmembrane type-1" evidence="9">
    <location>
        <begin position="439"/>
        <end position="619"/>
    </location>
</feature>
<evidence type="ECO:0000256" key="5">
    <source>
        <dbReference type="ARBA" id="ARBA00022989"/>
    </source>
</evidence>
<proteinExistence type="inferred from homology"/>
<dbReference type="PROSITE" id="PS51318">
    <property type="entry name" value="TAT"/>
    <property type="match status" value="1"/>
</dbReference>
<feature type="chain" id="PRO_5038133619" evidence="8">
    <location>
        <begin position="44"/>
        <end position="635"/>
    </location>
</feature>
<dbReference type="PANTHER" id="PTHR30151">
    <property type="entry name" value="ALKANE SULFONATE ABC TRANSPORTER-RELATED, MEMBRANE SUBUNIT"/>
    <property type="match status" value="1"/>
</dbReference>
<evidence type="ECO:0000256" key="3">
    <source>
        <dbReference type="ARBA" id="ARBA00022475"/>
    </source>
</evidence>
<dbReference type="EMBL" id="JAGSOH010000092">
    <property type="protein sequence ID" value="MBR7829629.1"/>
    <property type="molecule type" value="Genomic_DNA"/>
</dbReference>
<keyword evidence="4 7" id="KW-0812">Transmembrane</keyword>
<evidence type="ECO:0000313" key="11">
    <source>
        <dbReference type="Proteomes" id="UP000676325"/>
    </source>
</evidence>
<evidence type="ECO:0000259" key="9">
    <source>
        <dbReference type="PROSITE" id="PS50928"/>
    </source>
</evidence>
<dbReference type="InterPro" id="IPR000515">
    <property type="entry name" value="MetI-like"/>
</dbReference>
<organism evidence="10 11">
    <name type="scientific">Actinospica acidithermotolerans</name>
    <dbReference type="NCBI Taxonomy" id="2828514"/>
    <lineage>
        <taxon>Bacteria</taxon>
        <taxon>Bacillati</taxon>
        <taxon>Actinomycetota</taxon>
        <taxon>Actinomycetes</taxon>
        <taxon>Catenulisporales</taxon>
        <taxon>Actinospicaceae</taxon>
        <taxon>Actinospica</taxon>
    </lineage>
</organism>
<dbReference type="GO" id="GO:0005886">
    <property type="term" value="C:plasma membrane"/>
    <property type="evidence" value="ECO:0007669"/>
    <property type="project" value="UniProtKB-SubCell"/>
</dbReference>
<feature type="transmembrane region" description="Helical" evidence="7">
    <location>
        <begin position="549"/>
        <end position="573"/>
    </location>
</feature>
<evidence type="ECO:0000256" key="8">
    <source>
        <dbReference type="SAM" id="SignalP"/>
    </source>
</evidence>
<dbReference type="PROSITE" id="PS50928">
    <property type="entry name" value="ABC_TM1"/>
    <property type="match status" value="1"/>
</dbReference>